<gene>
    <name evidence="1" type="ORF">NMY3_01618</name>
</gene>
<proteinExistence type="predicted"/>
<name>A0A654LZX2_9ARCH</name>
<dbReference type="KEGG" id="taa:NMY3_01618"/>
<dbReference type="InterPro" id="IPR015943">
    <property type="entry name" value="WD40/YVTN_repeat-like_dom_sf"/>
</dbReference>
<dbReference type="Gene3D" id="2.130.10.10">
    <property type="entry name" value="YVTN repeat-like/Quinoprotein amine dehydrogenase"/>
    <property type="match status" value="1"/>
</dbReference>
<dbReference type="RefSeq" id="WP_196818210.1">
    <property type="nucleotide sequence ID" value="NZ_CP012850.1"/>
</dbReference>
<dbReference type="AlphaFoldDB" id="A0A654LZX2"/>
<dbReference type="NCBIfam" id="TIGR02276">
    <property type="entry name" value="beta_rpt_yvtn"/>
    <property type="match status" value="1"/>
</dbReference>
<reference evidence="2" key="1">
    <citation type="submission" date="2015-10" db="EMBL/GenBank/DDBJ databases">
        <title>Niche specialization of a soil ammonia-oxidizing archaeon, Candidatus Nitrosocosmicus oleophilus.</title>
        <authorList>
            <person name="Jung M.-Y."/>
            <person name="Rhee S.-K."/>
        </authorList>
    </citation>
    <scope>NUCLEOTIDE SEQUENCE [LARGE SCALE GENOMIC DNA]</scope>
    <source>
        <strain evidence="2">MY3</strain>
    </source>
</reference>
<evidence type="ECO:0000313" key="1">
    <source>
        <dbReference type="EMBL" id="ALI35821.1"/>
    </source>
</evidence>
<accession>A0A654LZX2</accession>
<dbReference type="EMBL" id="CP012850">
    <property type="protein sequence ID" value="ALI35821.1"/>
    <property type="molecule type" value="Genomic_DNA"/>
</dbReference>
<dbReference type="GeneID" id="60421648"/>
<protein>
    <submittedName>
        <fullName evidence="1">Uncharacterized protein</fullName>
    </submittedName>
</protein>
<sequence length="75" mass="7754">MYVTNAFSATITVIDKKNVVIDTIAAGSVPAGMTFYAGCGNMNVSNSPSYTVRVIGIISPIPILEGLLTSGNNVC</sequence>
<dbReference type="Proteomes" id="UP000058925">
    <property type="component" value="Chromosome"/>
</dbReference>
<dbReference type="InterPro" id="IPR011964">
    <property type="entry name" value="YVTN_b-propeller_repeat"/>
</dbReference>
<evidence type="ECO:0000313" key="2">
    <source>
        <dbReference type="Proteomes" id="UP000058925"/>
    </source>
</evidence>
<organism evidence="1 2">
    <name type="scientific">Candidatus Nitrosocosmicus oleophilus</name>
    <dbReference type="NCBI Taxonomy" id="1353260"/>
    <lineage>
        <taxon>Archaea</taxon>
        <taxon>Nitrososphaerota</taxon>
        <taxon>Nitrososphaeria</taxon>
        <taxon>Nitrososphaerales</taxon>
        <taxon>Nitrososphaeraceae</taxon>
        <taxon>Candidatus Nitrosocosmicus</taxon>
    </lineage>
</organism>
<keyword evidence="2" id="KW-1185">Reference proteome</keyword>